<reference evidence="1 2" key="1">
    <citation type="submission" date="2019-08" db="EMBL/GenBank/DDBJ databases">
        <title>Whole genome of Aphis craccivora.</title>
        <authorList>
            <person name="Voronova N.V."/>
            <person name="Shulinski R.S."/>
            <person name="Bandarenka Y.V."/>
            <person name="Zhorov D.G."/>
            <person name="Warner D."/>
        </authorList>
    </citation>
    <scope>NUCLEOTIDE SEQUENCE [LARGE SCALE GENOMIC DNA]</scope>
    <source>
        <strain evidence="1">180601</strain>
        <tissue evidence="1">Whole Body</tissue>
    </source>
</reference>
<proteinExistence type="predicted"/>
<comment type="caution">
    <text evidence="1">The sequence shown here is derived from an EMBL/GenBank/DDBJ whole genome shotgun (WGS) entry which is preliminary data.</text>
</comment>
<evidence type="ECO:0000313" key="1">
    <source>
        <dbReference type="EMBL" id="KAF0750920.1"/>
    </source>
</evidence>
<gene>
    <name evidence="1" type="ORF">FWK35_00011193</name>
</gene>
<protein>
    <submittedName>
        <fullName evidence="1">Uncharacterized protein</fullName>
    </submittedName>
</protein>
<dbReference type="AlphaFoldDB" id="A0A6G0Y8D3"/>
<sequence length="258" mass="28543">MKIHTNGKVLGELIKAKENIQRKYSELKHGKAEIHSLVSGTLSPIIEPLNDLKNYKPLQVQSTSVPPTQEADDYQDFEITDWFKSYDIDKTSGSKINTNGNIITVLITIMNGVRVEVVDEGCGESAGSGEAVRCGGSVGSGDAVSESPFSYYLQCICEPDGINTPLYTDTNYYTHNSSVALYKLAGIQNTGIYGGATGYFRLSLVVPPILYSRRSTPLITDNDLVEDRPHKVSDYAVDILTQNITATPLRRKRLRYRR</sequence>
<keyword evidence="2" id="KW-1185">Reference proteome</keyword>
<organism evidence="1 2">
    <name type="scientific">Aphis craccivora</name>
    <name type="common">Cowpea aphid</name>
    <dbReference type="NCBI Taxonomy" id="307492"/>
    <lineage>
        <taxon>Eukaryota</taxon>
        <taxon>Metazoa</taxon>
        <taxon>Ecdysozoa</taxon>
        <taxon>Arthropoda</taxon>
        <taxon>Hexapoda</taxon>
        <taxon>Insecta</taxon>
        <taxon>Pterygota</taxon>
        <taxon>Neoptera</taxon>
        <taxon>Paraneoptera</taxon>
        <taxon>Hemiptera</taxon>
        <taxon>Sternorrhyncha</taxon>
        <taxon>Aphidomorpha</taxon>
        <taxon>Aphidoidea</taxon>
        <taxon>Aphididae</taxon>
        <taxon>Aphidini</taxon>
        <taxon>Aphis</taxon>
        <taxon>Aphis</taxon>
    </lineage>
</organism>
<accession>A0A6G0Y8D3</accession>
<name>A0A6G0Y8D3_APHCR</name>
<dbReference type="Proteomes" id="UP000478052">
    <property type="component" value="Unassembled WGS sequence"/>
</dbReference>
<dbReference type="EMBL" id="VUJU01005541">
    <property type="protein sequence ID" value="KAF0750920.1"/>
    <property type="molecule type" value="Genomic_DNA"/>
</dbReference>
<evidence type="ECO:0000313" key="2">
    <source>
        <dbReference type="Proteomes" id="UP000478052"/>
    </source>
</evidence>